<feature type="chain" id="PRO_5016863613" evidence="2">
    <location>
        <begin position="32"/>
        <end position="358"/>
    </location>
</feature>
<feature type="compositionally biased region" description="Low complexity" evidence="1">
    <location>
        <begin position="291"/>
        <end position="305"/>
    </location>
</feature>
<feature type="region of interest" description="Disordered" evidence="1">
    <location>
        <begin position="277"/>
        <end position="348"/>
    </location>
</feature>
<dbReference type="EMBL" id="UNSH01000090">
    <property type="protein sequence ID" value="SZF06212.1"/>
    <property type="molecule type" value="Genomic_DNA"/>
</dbReference>
<evidence type="ECO:0000256" key="2">
    <source>
        <dbReference type="SAM" id="SignalP"/>
    </source>
</evidence>
<feature type="compositionally biased region" description="Basic and acidic residues" evidence="1">
    <location>
        <begin position="167"/>
        <end position="177"/>
    </location>
</feature>
<proteinExistence type="predicted"/>
<dbReference type="Proteomes" id="UP000275772">
    <property type="component" value="Unassembled WGS sequence"/>
</dbReference>
<dbReference type="AlphaFoldDB" id="A0A383V401"/>
<protein>
    <submittedName>
        <fullName evidence="3">Uncharacterized protein</fullName>
    </submittedName>
</protein>
<organism evidence="3 4">
    <name type="scientific">Blumeria hordei</name>
    <name type="common">Barley powdery mildew</name>
    <name type="synonym">Blumeria graminis f. sp. hordei</name>
    <dbReference type="NCBI Taxonomy" id="2867405"/>
    <lineage>
        <taxon>Eukaryota</taxon>
        <taxon>Fungi</taxon>
        <taxon>Dikarya</taxon>
        <taxon>Ascomycota</taxon>
        <taxon>Pezizomycotina</taxon>
        <taxon>Leotiomycetes</taxon>
        <taxon>Erysiphales</taxon>
        <taxon>Erysiphaceae</taxon>
        <taxon>Blumeria</taxon>
    </lineage>
</organism>
<reference evidence="3 4" key="1">
    <citation type="submission" date="2017-11" db="EMBL/GenBank/DDBJ databases">
        <authorList>
            <person name="Kracher B."/>
        </authorList>
    </citation>
    <scope>NUCLEOTIDE SEQUENCE [LARGE SCALE GENOMIC DNA]</scope>
    <source>
        <strain evidence="3 4">RACE1</strain>
    </source>
</reference>
<evidence type="ECO:0000313" key="4">
    <source>
        <dbReference type="Proteomes" id="UP000275772"/>
    </source>
</evidence>
<sequence length="358" mass="40406">MNLQRHDHSDKMRLLGLLTVVFFHFSVHVAGDGGYLCLDADGKSNTTYDQTLVEKSVTDACLSDSELSAAELAANLEAKQYPQVWVEAEDYGFNETTLLWKYKENSSEPLEEPGVLIFTNRDCVVLGLLQISEEEYLVCKAENEHQDEKSTANTLPKKPRPGSFYGKIDKDKDKDAGYDTDGYSNDGYESWQNGHVFPSIADYGETPETAVPYHERGSSEYDQNGHARLVNNGQRDLRELPQFFRIGRDTEYIEYPQPPPSHNYRSLRQASIISDGYVQGSSSEHASLPPTWGSSTATSSGEGSSQPPRAQAPYFEGNHYGVRNYRENNNFNSYGQPDTSDDKDEKDKKMKKKFLWWG</sequence>
<gene>
    <name evidence="3" type="ORF">BLGHR1_17015</name>
</gene>
<evidence type="ECO:0000256" key="1">
    <source>
        <dbReference type="SAM" id="MobiDB-lite"/>
    </source>
</evidence>
<name>A0A383V401_BLUHO</name>
<feature type="region of interest" description="Disordered" evidence="1">
    <location>
        <begin position="143"/>
        <end position="180"/>
    </location>
</feature>
<dbReference type="VEuPathDB" id="FungiDB:BLGHR1_17015"/>
<feature type="compositionally biased region" description="Polar residues" evidence="1">
    <location>
        <begin position="327"/>
        <end position="338"/>
    </location>
</feature>
<evidence type="ECO:0000313" key="3">
    <source>
        <dbReference type="EMBL" id="SZF06212.1"/>
    </source>
</evidence>
<keyword evidence="2" id="KW-0732">Signal</keyword>
<accession>A0A383V401</accession>
<feature type="signal peptide" evidence="2">
    <location>
        <begin position="1"/>
        <end position="31"/>
    </location>
</feature>